<evidence type="ECO:0000256" key="4">
    <source>
        <dbReference type="ARBA" id="ARBA00023136"/>
    </source>
</evidence>
<dbReference type="AlphaFoldDB" id="A0A6A4XC20"/>
<reference evidence="7 8" key="1">
    <citation type="submission" date="2019-07" db="EMBL/GenBank/DDBJ databases">
        <title>Draft genome assembly of a fouling barnacle, Amphibalanus amphitrite (Darwin, 1854): The first reference genome for Thecostraca.</title>
        <authorList>
            <person name="Kim W."/>
        </authorList>
    </citation>
    <scope>NUCLEOTIDE SEQUENCE [LARGE SCALE GENOMIC DNA]</scope>
    <source>
        <strain evidence="7">SNU_AA5</strain>
        <tissue evidence="7">Soma without cirri and trophi</tissue>
    </source>
</reference>
<dbReference type="InterPro" id="IPR000615">
    <property type="entry name" value="Bestrophin"/>
</dbReference>
<keyword evidence="6" id="KW-0869">Chloride channel</keyword>
<keyword evidence="4 6" id="KW-0472">Membrane</keyword>
<dbReference type="GO" id="GO:0034707">
    <property type="term" value="C:chloride channel complex"/>
    <property type="evidence" value="ECO:0007669"/>
    <property type="project" value="UniProtKB-KW"/>
</dbReference>
<protein>
    <recommendedName>
        <fullName evidence="6">Bestrophin homolog</fullName>
    </recommendedName>
</protein>
<dbReference type="PANTHER" id="PTHR10736">
    <property type="entry name" value="BESTROPHIN"/>
    <property type="match status" value="1"/>
</dbReference>
<keyword evidence="6" id="KW-0407">Ion channel</keyword>
<keyword evidence="6" id="KW-0813">Transport</keyword>
<evidence type="ECO:0000256" key="5">
    <source>
        <dbReference type="ARBA" id="ARBA00034769"/>
    </source>
</evidence>
<accession>A0A6A4XC20</accession>
<gene>
    <name evidence="7" type="primary">BEST2</name>
    <name evidence="7" type="ORF">FJT64_017333</name>
</gene>
<comment type="function">
    <text evidence="6">Forms chloride channels.</text>
</comment>
<comment type="similarity">
    <text evidence="5 6">Belongs to the anion channel-forming bestrophin (TC 1.A.46) family. Calcium-sensitive chloride channel subfamily.</text>
</comment>
<keyword evidence="6" id="KW-0868">Chloride</keyword>
<keyword evidence="2 6" id="KW-0812">Transmembrane</keyword>
<dbReference type="Proteomes" id="UP000440578">
    <property type="component" value="Unassembled WGS sequence"/>
</dbReference>
<keyword evidence="6" id="KW-0406">Ion transport</keyword>
<dbReference type="InterPro" id="IPR021134">
    <property type="entry name" value="Bestrophin-like"/>
</dbReference>
<dbReference type="Pfam" id="PF01062">
    <property type="entry name" value="Bestrophin"/>
    <property type="match status" value="1"/>
</dbReference>
<keyword evidence="8" id="KW-1185">Reference proteome</keyword>
<feature type="transmembrane region" description="Helical" evidence="6">
    <location>
        <begin position="37"/>
        <end position="54"/>
    </location>
</feature>
<dbReference type="EMBL" id="VIIS01000207">
    <property type="protein sequence ID" value="KAF0311892.1"/>
    <property type="molecule type" value="Genomic_DNA"/>
</dbReference>
<name>A0A6A4XC20_AMPAM</name>
<dbReference type="PANTHER" id="PTHR10736:SF65">
    <property type="entry name" value="BESTROPHIN 1, ISOFORM C-RELATED"/>
    <property type="match status" value="1"/>
</dbReference>
<evidence type="ECO:0000256" key="1">
    <source>
        <dbReference type="ARBA" id="ARBA00004370"/>
    </source>
</evidence>
<organism evidence="7 8">
    <name type="scientific">Amphibalanus amphitrite</name>
    <name type="common">Striped barnacle</name>
    <name type="synonym">Balanus amphitrite</name>
    <dbReference type="NCBI Taxonomy" id="1232801"/>
    <lineage>
        <taxon>Eukaryota</taxon>
        <taxon>Metazoa</taxon>
        <taxon>Ecdysozoa</taxon>
        <taxon>Arthropoda</taxon>
        <taxon>Crustacea</taxon>
        <taxon>Multicrustacea</taxon>
        <taxon>Cirripedia</taxon>
        <taxon>Thoracica</taxon>
        <taxon>Thoracicalcarea</taxon>
        <taxon>Balanomorpha</taxon>
        <taxon>Balanoidea</taxon>
        <taxon>Balanidae</taxon>
        <taxon>Amphibalaninae</taxon>
        <taxon>Amphibalanus</taxon>
    </lineage>
</organism>
<comment type="subcellular location">
    <subcellularLocation>
        <location evidence="6">Cell membrane</location>
        <topology evidence="6">Multi-pass membrane protein</topology>
    </subcellularLocation>
    <subcellularLocation>
        <location evidence="1">Membrane</location>
    </subcellularLocation>
</comment>
<feature type="transmembrane region" description="Helical" evidence="6">
    <location>
        <begin position="75"/>
        <end position="95"/>
    </location>
</feature>
<comment type="caution">
    <text evidence="7">The sequence shown here is derived from an EMBL/GenBank/DDBJ whole genome shotgun (WGS) entry which is preliminary data.</text>
</comment>
<evidence type="ECO:0000256" key="2">
    <source>
        <dbReference type="ARBA" id="ARBA00022692"/>
    </source>
</evidence>
<keyword evidence="3 6" id="KW-1133">Transmembrane helix</keyword>
<keyword evidence="6" id="KW-1003">Cell membrane</keyword>
<evidence type="ECO:0000256" key="3">
    <source>
        <dbReference type="ARBA" id="ARBA00022989"/>
    </source>
</evidence>
<evidence type="ECO:0000313" key="7">
    <source>
        <dbReference type="EMBL" id="KAF0311892.1"/>
    </source>
</evidence>
<evidence type="ECO:0000313" key="8">
    <source>
        <dbReference type="Proteomes" id="UP000440578"/>
    </source>
</evidence>
<proteinExistence type="inferred from homology"/>
<dbReference type="OrthoDB" id="201595at2759"/>
<dbReference type="GO" id="GO:0005254">
    <property type="term" value="F:chloride channel activity"/>
    <property type="evidence" value="ECO:0007669"/>
    <property type="project" value="UniProtKB-KW"/>
</dbReference>
<sequence length="124" mass="14974">MTVTYQTEVASIRNFGVFWKLLFRWRGSIYKLVWPDLSLYIVLYFTLNMSYRFAMNEHHRQLFEEVSRYCANFSTFIPMSFVLGFYVTIVVNRWWEQYLAMPWPDPLAVFVSTNIHGNARQYTE</sequence>
<evidence type="ECO:0000256" key="6">
    <source>
        <dbReference type="RuleBase" id="RU363126"/>
    </source>
</evidence>
<dbReference type="GO" id="GO:0005886">
    <property type="term" value="C:plasma membrane"/>
    <property type="evidence" value="ECO:0007669"/>
    <property type="project" value="UniProtKB-SubCell"/>
</dbReference>